<evidence type="ECO:0000313" key="3">
    <source>
        <dbReference type="Proteomes" id="UP000594621"/>
    </source>
</evidence>
<feature type="transmembrane region" description="Helical" evidence="1">
    <location>
        <begin position="21"/>
        <end position="44"/>
    </location>
</feature>
<accession>A0A7S9GZP7</accession>
<dbReference type="AlphaFoldDB" id="A0A7S9GZP7"/>
<dbReference type="EMBL" id="CP061379">
    <property type="protein sequence ID" value="QPF92175.1"/>
    <property type="molecule type" value="Genomic_DNA"/>
</dbReference>
<gene>
    <name evidence="2" type="ORF">IC761_02410</name>
</gene>
<dbReference type="KEGG" id="bcou:IC761_02410"/>
<keyword evidence="1" id="KW-0472">Membrane</keyword>
<proteinExistence type="predicted"/>
<sequence length="63" mass="6524">MDIAERAHSHALSPRSAVRNYDGWIVAGYLAFAVIACVAIYFAGAGPGMSDGDLAVMAGMPLP</sequence>
<organism evidence="2 3">
    <name type="scientific">Bradyrhizobium commune</name>
    <dbReference type="NCBI Taxonomy" id="83627"/>
    <lineage>
        <taxon>Bacteria</taxon>
        <taxon>Pseudomonadati</taxon>
        <taxon>Pseudomonadota</taxon>
        <taxon>Alphaproteobacteria</taxon>
        <taxon>Hyphomicrobiales</taxon>
        <taxon>Nitrobacteraceae</taxon>
        <taxon>Bradyrhizobium</taxon>
    </lineage>
</organism>
<keyword evidence="1" id="KW-1133">Transmembrane helix</keyword>
<reference evidence="2 3" key="1">
    <citation type="submission" date="2020-09" db="EMBL/GenBank/DDBJ databases">
        <title>Complete genomes of bradyrhizobia occurring on native shrubby legumes in Australia.</title>
        <authorList>
            <person name="Lafay B."/>
        </authorList>
    </citation>
    <scope>NUCLEOTIDE SEQUENCE [LARGE SCALE GENOMIC DNA]</scope>
    <source>
        <strain evidence="2 3">BDV5040</strain>
    </source>
</reference>
<dbReference type="Proteomes" id="UP000594621">
    <property type="component" value="Chromosome"/>
</dbReference>
<name>A0A7S9GZP7_9BRAD</name>
<protein>
    <submittedName>
        <fullName evidence="2">Uncharacterized protein</fullName>
    </submittedName>
</protein>
<keyword evidence="1" id="KW-0812">Transmembrane</keyword>
<evidence type="ECO:0000313" key="2">
    <source>
        <dbReference type="EMBL" id="QPF92175.1"/>
    </source>
</evidence>
<keyword evidence="3" id="KW-1185">Reference proteome</keyword>
<dbReference type="RefSeq" id="WP_195801717.1">
    <property type="nucleotide sequence ID" value="NZ_CP061379.1"/>
</dbReference>
<evidence type="ECO:0000256" key="1">
    <source>
        <dbReference type="SAM" id="Phobius"/>
    </source>
</evidence>